<comment type="caution">
    <text evidence="1">The sequence shown here is derived from an EMBL/GenBank/DDBJ whole genome shotgun (WGS) entry which is preliminary data.</text>
</comment>
<evidence type="ECO:0000313" key="1">
    <source>
        <dbReference type="EMBL" id="MEN0580326.1"/>
    </source>
</evidence>
<keyword evidence="2" id="KW-1185">Reference proteome</keyword>
<protein>
    <submittedName>
        <fullName evidence="1">Uncharacterized protein</fullName>
    </submittedName>
</protein>
<accession>A0ABU9V998</accession>
<name>A0ABU9V998_9ENTR</name>
<gene>
    <name evidence="1" type="ORF">AAIG39_15115</name>
</gene>
<organism evidence="1 2">
    <name type="scientific">Phytobacter palmae</name>
    <dbReference type="NCBI Taxonomy" id="1855371"/>
    <lineage>
        <taxon>Bacteria</taxon>
        <taxon>Pseudomonadati</taxon>
        <taxon>Pseudomonadota</taxon>
        <taxon>Gammaproteobacteria</taxon>
        <taxon>Enterobacterales</taxon>
        <taxon>Enterobacteriaceae</taxon>
        <taxon>Phytobacter</taxon>
    </lineage>
</organism>
<evidence type="ECO:0000313" key="2">
    <source>
        <dbReference type="Proteomes" id="UP001411173"/>
    </source>
</evidence>
<proteinExistence type="predicted"/>
<dbReference type="Proteomes" id="UP001411173">
    <property type="component" value="Unassembled WGS sequence"/>
</dbReference>
<sequence>MLKRQIAETVLIEMARQQGYALNGQEQLIIRTRLNSALSAKERYRQRMTAPEYHWRKPPPRR</sequence>
<dbReference type="RefSeq" id="WP_343194189.1">
    <property type="nucleotide sequence ID" value="NZ_JBCIVJ010000011.1"/>
</dbReference>
<reference evidence="1 2" key="1">
    <citation type="submission" date="2024-02" db="EMBL/GenBank/DDBJ databases">
        <title>Whole genome of MDR Enterobacteriaceae from southern Thailand.</title>
        <authorList>
            <person name="Surachat K."/>
        </authorList>
    </citation>
    <scope>NUCLEOTIDE SEQUENCE [LARGE SCALE GENOMIC DNA]</scope>
    <source>
        <strain evidence="1 2">PSU_29</strain>
    </source>
</reference>
<dbReference type="EMBL" id="JBCIVJ010000011">
    <property type="protein sequence ID" value="MEN0580326.1"/>
    <property type="molecule type" value="Genomic_DNA"/>
</dbReference>